<protein>
    <submittedName>
        <fullName evidence="1">Uncharacterized protein</fullName>
    </submittedName>
</protein>
<sequence>MHFARGNSREVSGGPTDQVAMKFKKIGSYQKLKASCALSISRTRLQCEQQDKLAVRVKQLSRPAMHNRDTEVPQSFVREKLDHACIRKMMPPPKIAKNGFLTVTRIQSSQQQKS</sequence>
<evidence type="ECO:0000313" key="2">
    <source>
        <dbReference type="Proteomes" id="UP000215335"/>
    </source>
</evidence>
<evidence type="ECO:0000313" key="1">
    <source>
        <dbReference type="EMBL" id="OXU32242.1"/>
    </source>
</evidence>
<reference evidence="1 2" key="1">
    <citation type="journal article" date="2017" name="Curr. Biol.">
        <title>The Evolution of Venom by Co-option of Single-Copy Genes.</title>
        <authorList>
            <person name="Martinson E.O."/>
            <person name="Mrinalini"/>
            <person name="Kelkar Y.D."/>
            <person name="Chang C.H."/>
            <person name="Werren J.H."/>
        </authorList>
    </citation>
    <scope>NUCLEOTIDE SEQUENCE [LARGE SCALE GENOMIC DNA]</scope>
    <source>
        <strain evidence="1 2">Alberta</strain>
        <tissue evidence="1">Whole body</tissue>
    </source>
</reference>
<name>A0A232FNJ1_9HYME</name>
<gene>
    <name evidence="1" type="ORF">TSAR_008063</name>
</gene>
<organism evidence="1 2">
    <name type="scientific">Trichomalopsis sarcophagae</name>
    <dbReference type="NCBI Taxonomy" id="543379"/>
    <lineage>
        <taxon>Eukaryota</taxon>
        <taxon>Metazoa</taxon>
        <taxon>Ecdysozoa</taxon>
        <taxon>Arthropoda</taxon>
        <taxon>Hexapoda</taxon>
        <taxon>Insecta</taxon>
        <taxon>Pterygota</taxon>
        <taxon>Neoptera</taxon>
        <taxon>Endopterygota</taxon>
        <taxon>Hymenoptera</taxon>
        <taxon>Apocrita</taxon>
        <taxon>Proctotrupomorpha</taxon>
        <taxon>Chalcidoidea</taxon>
        <taxon>Pteromalidae</taxon>
        <taxon>Pteromalinae</taxon>
        <taxon>Trichomalopsis</taxon>
    </lineage>
</organism>
<comment type="caution">
    <text evidence="1">The sequence shown here is derived from an EMBL/GenBank/DDBJ whole genome shotgun (WGS) entry which is preliminary data.</text>
</comment>
<dbReference type="Proteomes" id="UP000215335">
    <property type="component" value="Unassembled WGS sequence"/>
</dbReference>
<dbReference type="EMBL" id="NNAY01000003">
    <property type="protein sequence ID" value="OXU32242.1"/>
    <property type="molecule type" value="Genomic_DNA"/>
</dbReference>
<accession>A0A232FNJ1</accession>
<keyword evidence="2" id="KW-1185">Reference proteome</keyword>
<proteinExistence type="predicted"/>
<dbReference type="AlphaFoldDB" id="A0A232FNJ1"/>